<reference evidence="3" key="1">
    <citation type="journal article" date="2019" name="Int. J. Syst. Evol. Microbiol.">
        <title>The Global Catalogue of Microorganisms (GCM) 10K type strain sequencing project: providing services to taxonomists for standard genome sequencing and annotation.</title>
        <authorList>
            <consortium name="The Broad Institute Genomics Platform"/>
            <consortium name="The Broad Institute Genome Sequencing Center for Infectious Disease"/>
            <person name="Wu L."/>
            <person name="Ma J."/>
        </authorList>
    </citation>
    <scope>NUCLEOTIDE SEQUENCE [LARGE SCALE GENOMIC DNA]</scope>
    <source>
        <strain evidence="3">DFY28</strain>
    </source>
</reference>
<organism evidence="2 3">
    <name type="scientific">Nocardioides yefusunii</name>
    <dbReference type="NCBI Taxonomy" id="2500546"/>
    <lineage>
        <taxon>Bacteria</taxon>
        <taxon>Bacillati</taxon>
        <taxon>Actinomycetota</taxon>
        <taxon>Actinomycetes</taxon>
        <taxon>Propionibacteriales</taxon>
        <taxon>Nocardioidaceae</taxon>
        <taxon>Nocardioides</taxon>
    </lineage>
</organism>
<proteinExistence type="predicted"/>
<keyword evidence="3" id="KW-1185">Reference proteome</keyword>
<dbReference type="InterPro" id="IPR036866">
    <property type="entry name" value="RibonucZ/Hydroxyglut_hydro"/>
</dbReference>
<dbReference type="Pfam" id="PF00753">
    <property type="entry name" value="Lactamase_B"/>
    <property type="match status" value="1"/>
</dbReference>
<gene>
    <name evidence="2" type="ORF">ACFPWU_08490</name>
</gene>
<sequence length="306" mass="32299">MTSNPSAPTPADEPRRGALREVADRVWVVRHPWLDVNVTVVGSAAGLVVVDSLGSAAAARALVETLRPLAGASGVHTVLNTHWHFDHTFGNDELLHTWPDAVLVAHEAAAAELARDGEAMRRTLSEPGHPDSDGHHDDVAATILRVPTETFSSARVLDLGDRVVEVLHLGAGHTAGDAVVHVPDADLLVAGDLVEESGPPCYGDDSHPLAWPGTVDSLLGLLRPGTVVVPGHGDVVDRAFVEAQADDVHRVADTVRGLASSGVSVDDALDAAQWPWPREHLVEAVRRGYAHLPATAFGPARRLPLA</sequence>
<name>A0ABW1QYV9_9ACTN</name>
<dbReference type="PANTHER" id="PTHR42951">
    <property type="entry name" value="METALLO-BETA-LACTAMASE DOMAIN-CONTAINING"/>
    <property type="match status" value="1"/>
</dbReference>
<evidence type="ECO:0000313" key="2">
    <source>
        <dbReference type="EMBL" id="MFC6153699.1"/>
    </source>
</evidence>
<dbReference type="SUPFAM" id="SSF56281">
    <property type="entry name" value="Metallo-hydrolase/oxidoreductase"/>
    <property type="match status" value="1"/>
</dbReference>
<comment type="caution">
    <text evidence="2">The sequence shown here is derived from an EMBL/GenBank/DDBJ whole genome shotgun (WGS) entry which is preliminary data.</text>
</comment>
<dbReference type="SMART" id="SM00849">
    <property type="entry name" value="Lactamase_B"/>
    <property type="match status" value="1"/>
</dbReference>
<feature type="domain" description="Metallo-beta-lactamase" evidence="1">
    <location>
        <begin position="35"/>
        <end position="232"/>
    </location>
</feature>
<dbReference type="EMBL" id="JBHSQI010000004">
    <property type="protein sequence ID" value="MFC6153699.1"/>
    <property type="molecule type" value="Genomic_DNA"/>
</dbReference>
<dbReference type="PANTHER" id="PTHR42951:SF4">
    <property type="entry name" value="ACYL-COENZYME A THIOESTERASE MBLAC2"/>
    <property type="match status" value="1"/>
</dbReference>
<dbReference type="Gene3D" id="3.60.15.10">
    <property type="entry name" value="Ribonuclease Z/Hydroxyacylglutathione hydrolase-like"/>
    <property type="match status" value="1"/>
</dbReference>
<accession>A0ABW1QYV9</accession>
<dbReference type="Proteomes" id="UP001596098">
    <property type="component" value="Unassembled WGS sequence"/>
</dbReference>
<protein>
    <submittedName>
        <fullName evidence="2">MBL fold metallo-hydrolase</fullName>
    </submittedName>
</protein>
<dbReference type="InterPro" id="IPR001279">
    <property type="entry name" value="Metallo-B-lactamas"/>
</dbReference>
<dbReference type="RefSeq" id="WP_239022242.1">
    <property type="nucleotide sequence ID" value="NZ_CP034929.1"/>
</dbReference>
<evidence type="ECO:0000259" key="1">
    <source>
        <dbReference type="SMART" id="SM00849"/>
    </source>
</evidence>
<dbReference type="CDD" id="cd16282">
    <property type="entry name" value="metallo-hydrolase-like_MBL-fold"/>
    <property type="match status" value="1"/>
</dbReference>
<evidence type="ECO:0000313" key="3">
    <source>
        <dbReference type="Proteomes" id="UP001596098"/>
    </source>
</evidence>
<dbReference type="InterPro" id="IPR050855">
    <property type="entry name" value="NDM-1-like"/>
</dbReference>